<protein>
    <submittedName>
        <fullName evidence="1">Uncharacterized protein</fullName>
    </submittedName>
</protein>
<proteinExistence type="predicted"/>
<evidence type="ECO:0000313" key="2">
    <source>
        <dbReference type="Proteomes" id="UP000519158"/>
    </source>
</evidence>
<dbReference type="AlphaFoldDB" id="A0A7Y4G3M3"/>
<sequence length="277" mass="31788">MNLTHNVSAPAFDPMAAALEDKALIESYFDIQLDHKRDFRILRAVERLIQTHFRGERLPRCEKIRSDHYFNLLRFISVAMLYTDQSQNMVVAKSQRLDGKAYIVPAGNSFFMKKLGIERSTLDGIIATAKRLGWYISNVRFGYYQCGTGKRHYGKNSIKRVFVGLYDLFGMGKKVRETIKKAVAYRQYRDQQEAAAAQRDAKKNVVQGEFHDFGYGVENQRRFNKAKEKRITKPTPNRSNHDALLAEQIELQAKGYSLEEIANHQAGTAIISDNIPF</sequence>
<reference evidence="1 2" key="1">
    <citation type="submission" date="2019-09" db="EMBL/GenBank/DDBJ databases">
        <title>Draft genome sequencing and comparative genomics of hatchery-associated Vibrios.</title>
        <authorList>
            <person name="Kehlet-Delgado H."/>
            <person name="Mueller R.S."/>
        </authorList>
    </citation>
    <scope>NUCLEOTIDE SEQUENCE [LARGE SCALE GENOMIC DNA]</scope>
    <source>
        <strain evidence="1 2">99-70-13A3</strain>
    </source>
</reference>
<gene>
    <name evidence="1" type="ORF">F0234_23770</name>
</gene>
<evidence type="ECO:0000313" key="1">
    <source>
        <dbReference type="EMBL" id="NOJ15769.1"/>
    </source>
</evidence>
<dbReference type="EMBL" id="VTXL01000033">
    <property type="protein sequence ID" value="NOJ15769.1"/>
    <property type="molecule type" value="Genomic_DNA"/>
</dbReference>
<name>A0A7Y4G3M3_VIBSP</name>
<dbReference type="RefSeq" id="WP_171331130.1">
    <property type="nucleotide sequence ID" value="NZ_CAWPOP010000027.1"/>
</dbReference>
<comment type="caution">
    <text evidence="1">The sequence shown here is derived from an EMBL/GenBank/DDBJ whole genome shotgun (WGS) entry which is preliminary data.</text>
</comment>
<dbReference type="Proteomes" id="UP000519158">
    <property type="component" value="Unassembled WGS sequence"/>
</dbReference>
<organism evidence="1 2">
    <name type="scientific">Vibrio splendidus</name>
    <dbReference type="NCBI Taxonomy" id="29497"/>
    <lineage>
        <taxon>Bacteria</taxon>
        <taxon>Pseudomonadati</taxon>
        <taxon>Pseudomonadota</taxon>
        <taxon>Gammaproteobacteria</taxon>
        <taxon>Vibrionales</taxon>
        <taxon>Vibrionaceae</taxon>
        <taxon>Vibrio</taxon>
    </lineage>
</organism>
<accession>A0A7Y4G3M3</accession>